<keyword evidence="6" id="KW-0560">Oxidoreductase</keyword>
<reference evidence="8 9" key="1">
    <citation type="submission" date="2016-07" db="EMBL/GenBank/DDBJ databases">
        <title>Draft genome of Scalindua rubra, obtained from a brine-seawater interface in the Red Sea, sheds light on salt adaptation in anammox bacteria.</title>
        <authorList>
            <person name="Speth D.R."/>
            <person name="Lagkouvardos I."/>
            <person name="Wang Y."/>
            <person name="Qian P.-Y."/>
            <person name="Dutilh B.E."/>
            <person name="Jetten M.S."/>
        </authorList>
    </citation>
    <scope>NUCLEOTIDE SEQUENCE [LARGE SCALE GENOMIC DNA]</scope>
    <source>
        <strain evidence="8">BSI-1</strain>
    </source>
</reference>
<comment type="similarity">
    <text evidence="2 6">Belongs to the dTDP-4-dehydrorhamnose reductase family.</text>
</comment>
<dbReference type="InterPro" id="IPR029903">
    <property type="entry name" value="RmlD-like-bd"/>
</dbReference>
<dbReference type="AlphaFoldDB" id="A0A1E3XBA4"/>
<feature type="domain" description="RmlD-like substrate binding" evidence="7">
    <location>
        <begin position="1"/>
        <end position="284"/>
    </location>
</feature>
<evidence type="ECO:0000256" key="2">
    <source>
        <dbReference type="ARBA" id="ARBA00010944"/>
    </source>
</evidence>
<dbReference type="Gene3D" id="3.40.50.720">
    <property type="entry name" value="NAD(P)-binding Rossmann-like Domain"/>
    <property type="match status" value="1"/>
</dbReference>
<comment type="pathway">
    <text evidence="1 6">Carbohydrate biosynthesis; dTDP-L-rhamnose biosynthesis.</text>
</comment>
<keyword evidence="6" id="KW-0521">NADP</keyword>
<dbReference type="GO" id="GO:0008831">
    <property type="term" value="F:dTDP-4-dehydrorhamnose reductase activity"/>
    <property type="evidence" value="ECO:0007669"/>
    <property type="project" value="UniProtKB-EC"/>
</dbReference>
<evidence type="ECO:0000313" key="9">
    <source>
        <dbReference type="Proteomes" id="UP000094056"/>
    </source>
</evidence>
<dbReference type="GO" id="GO:0005829">
    <property type="term" value="C:cytosol"/>
    <property type="evidence" value="ECO:0007669"/>
    <property type="project" value="TreeGrafter"/>
</dbReference>
<evidence type="ECO:0000256" key="6">
    <source>
        <dbReference type="RuleBase" id="RU364082"/>
    </source>
</evidence>
<dbReference type="NCBIfam" id="TIGR01214">
    <property type="entry name" value="rmlD"/>
    <property type="match status" value="1"/>
</dbReference>
<evidence type="ECO:0000313" key="8">
    <source>
        <dbReference type="EMBL" id="ODS32937.1"/>
    </source>
</evidence>
<evidence type="ECO:0000256" key="5">
    <source>
        <dbReference type="ARBA" id="ARBA00048200"/>
    </source>
</evidence>
<dbReference type="InterPro" id="IPR036291">
    <property type="entry name" value="NAD(P)-bd_dom_sf"/>
</dbReference>
<accession>A0A1E3XBA4</accession>
<proteinExistence type="inferred from homology"/>
<evidence type="ECO:0000256" key="1">
    <source>
        <dbReference type="ARBA" id="ARBA00004781"/>
    </source>
</evidence>
<dbReference type="EMBL" id="MAYW01000043">
    <property type="protein sequence ID" value="ODS32937.1"/>
    <property type="molecule type" value="Genomic_DNA"/>
</dbReference>
<comment type="function">
    <text evidence="6">Catalyzes the reduction of dTDP-6-deoxy-L-lyxo-4-hexulose to yield dTDP-L-rhamnose.</text>
</comment>
<dbReference type="Proteomes" id="UP000094056">
    <property type="component" value="Unassembled WGS sequence"/>
</dbReference>
<evidence type="ECO:0000259" key="7">
    <source>
        <dbReference type="Pfam" id="PF04321"/>
    </source>
</evidence>
<gene>
    <name evidence="8" type="ORF">SCARUB_01938</name>
</gene>
<dbReference type="GO" id="GO:0019305">
    <property type="term" value="P:dTDP-rhamnose biosynthetic process"/>
    <property type="evidence" value="ECO:0007669"/>
    <property type="project" value="UniProtKB-UniPathway"/>
</dbReference>
<dbReference type="PANTHER" id="PTHR10491:SF4">
    <property type="entry name" value="METHIONINE ADENOSYLTRANSFERASE 2 SUBUNIT BETA"/>
    <property type="match status" value="1"/>
</dbReference>
<evidence type="ECO:0000256" key="4">
    <source>
        <dbReference type="ARBA" id="ARBA00017099"/>
    </source>
</evidence>
<evidence type="ECO:0000256" key="3">
    <source>
        <dbReference type="ARBA" id="ARBA00012929"/>
    </source>
</evidence>
<comment type="catalytic activity">
    <reaction evidence="5">
        <text>dTDP-beta-L-rhamnose + NADP(+) = dTDP-4-dehydro-beta-L-rhamnose + NADPH + H(+)</text>
        <dbReference type="Rhea" id="RHEA:21796"/>
        <dbReference type="ChEBI" id="CHEBI:15378"/>
        <dbReference type="ChEBI" id="CHEBI:57510"/>
        <dbReference type="ChEBI" id="CHEBI:57783"/>
        <dbReference type="ChEBI" id="CHEBI:58349"/>
        <dbReference type="ChEBI" id="CHEBI:62830"/>
        <dbReference type="EC" id="1.1.1.133"/>
    </reaction>
</comment>
<name>A0A1E3XBA4_9BACT</name>
<comment type="caution">
    <text evidence="8">The sequence shown here is derived from an EMBL/GenBank/DDBJ whole genome shotgun (WGS) entry which is preliminary data.</text>
</comment>
<sequence>MKILITGSHGMLGTDLTNLLRKKMTSPIPDEGLKVIDAPHEVLDITLEDEVSNFILKHTPDIIINCAAFTNVDKCETEREMAFKVNALGPKYIAAAAKECGARVIHISTDFVFDGNSNRPYVEEDQTNPLSEYGRTKLEGEKNIQKHCNTFLILRASWLFGHHGTNFVEKMFELAKHDKELSIVHDERGSPTYTVDLTEALWTLIKQKYEGIVHVTNEGNCSRYEWANKIFEILGYNINIHPIESSQYKRPAKVPLNSSLNCQKFTTITGIQMRPWEEALKDYLLSL</sequence>
<organism evidence="8 9">
    <name type="scientific">Candidatus Scalindua rubra</name>
    <dbReference type="NCBI Taxonomy" id="1872076"/>
    <lineage>
        <taxon>Bacteria</taxon>
        <taxon>Pseudomonadati</taxon>
        <taxon>Planctomycetota</taxon>
        <taxon>Candidatus Brocadiia</taxon>
        <taxon>Candidatus Brocadiales</taxon>
        <taxon>Candidatus Scalinduaceae</taxon>
        <taxon>Candidatus Scalindua</taxon>
    </lineage>
</organism>
<dbReference type="PANTHER" id="PTHR10491">
    <property type="entry name" value="DTDP-4-DEHYDRORHAMNOSE REDUCTASE"/>
    <property type="match status" value="1"/>
</dbReference>
<dbReference type="Gene3D" id="3.90.25.10">
    <property type="entry name" value="UDP-galactose 4-epimerase, domain 1"/>
    <property type="match status" value="1"/>
</dbReference>
<dbReference type="EC" id="1.1.1.133" evidence="3 6"/>
<dbReference type="UniPathway" id="UPA00124"/>
<dbReference type="PATRIC" id="fig|1872076.5.peg.2283"/>
<dbReference type="SUPFAM" id="SSF51735">
    <property type="entry name" value="NAD(P)-binding Rossmann-fold domains"/>
    <property type="match status" value="1"/>
</dbReference>
<dbReference type="Pfam" id="PF04321">
    <property type="entry name" value="RmlD_sub_bind"/>
    <property type="match status" value="1"/>
</dbReference>
<dbReference type="CDD" id="cd05254">
    <property type="entry name" value="dTDP_HR_like_SDR_e"/>
    <property type="match status" value="1"/>
</dbReference>
<dbReference type="InterPro" id="IPR005913">
    <property type="entry name" value="dTDP_dehydrorham_reduct"/>
</dbReference>
<protein>
    <recommendedName>
        <fullName evidence="4 6">dTDP-4-dehydrorhamnose reductase</fullName>
        <ecNumber evidence="3 6">1.1.1.133</ecNumber>
    </recommendedName>
</protein>